<accession>A0A7D7QVY7</accession>
<protein>
    <submittedName>
        <fullName evidence="1">Uncharacterized protein</fullName>
    </submittedName>
</protein>
<dbReference type="Proteomes" id="UP000514716">
    <property type="component" value="Chromosome"/>
</dbReference>
<sequence>MTKILKVQKTFDWNVHSYEIDYDLLELQLHSLYKYQNLGFDSDLYKEELSKSNYILAPTESAAIRLSLISFVKSLDHVLTSFGIDFETDWEKILDYGDFKLLPRNLAFNHIKSVATKNSSNVRLKFVNQSQKAKSKLKNQQVRFSRKDNVIYLKDKSPSKPKKKKFNKITFKDISNNINPQNWNIKKPQLDNSFAKISTTLKHNHVTTGAAITNVRKDLIKFERSIIDSIVLQLKEEKVNYYNDL</sequence>
<dbReference type="AlphaFoldDB" id="A0A7D7QVY7"/>
<dbReference type="EMBL" id="CP059540">
    <property type="protein sequence ID" value="QMT18054.1"/>
    <property type="molecule type" value="Genomic_DNA"/>
</dbReference>
<dbReference type="RefSeq" id="WP_182092713.1">
    <property type="nucleotide sequence ID" value="NZ_CP059540.1"/>
</dbReference>
<dbReference type="KEGG" id="pdec:H1Q58_03265"/>
<reference evidence="1 2" key="1">
    <citation type="submission" date="2020-07" db="EMBL/GenBank/DDBJ databases">
        <title>Screening of a cold-adapted Planococcus bacterium producing protease in traditional shrimp paste and protease identification by genome sequencing.</title>
        <authorList>
            <person name="Gao R."/>
            <person name="Leng W."/>
            <person name="Chu Q."/>
            <person name="Wu X."/>
            <person name="Liu H."/>
            <person name="Li X."/>
        </authorList>
    </citation>
    <scope>NUCLEOTIDE SEQUENCE [LARGE SCALE GENOMIC DNA]</scope>
    <source>
        <strain evidence="1 2">XJ11</strain>
    </source>
</reference>
<name>A0A7D7QVY7_PLAMR</name>
<gene>
    <name evidence="1" type="ORF">H1Q58_03265</name>
</gene>
<evidence type="ECO:0000313" key="2">
    <source>
        <dbReference type="Proteomes" id="UP000514716"/>
    </source>
</evidence>
<evidence type="ECO:0000313" key="1">
    <source>
        <dbReference type="EMBL" id="QMT18054.1"/>
    </source>
</evidence>
<organism evidence="1 2">
    <name type="scientific">Planococcus maritimus</name>
    <dbReference type="NCBI Taxonomy" id="192421"/>
    <lineage>
        <taxon>Bacteria</taxon>
        <taxon>Bacillati</taxon>
        <taxon>Bacillota</taxon>
        <taxon>Bacilli</taxon>
        <taxon>Bacillales</taxon>
        <taxon>Caryophanaceae</taxon>
        <taxon>Planococcus</taxon>
    </lineage>
</organism>
<keyword evidence="2" id="KW-1185">Reference proteome</keyword>
<proteinExistence type="predicted"/>